<sequence>MPSAPPPPSECPLIALVAGSIQRAPSPTPYADVIILFLLTSESLLILHTLVSYYI</sequence>
<dbReference type="AlphaFoldDB" id="A0A8T0SLT1"/>
<protein>
    <submittedName>
        <fullName evidence="2">Uncharacterized protein</fullName>
    </submittedName>
</protein>
<dbReference type="Proteomes" id="UP000823388">
    <property type="component" value="Chromosome 5K"/>
</dbReference>
<evidence type="ECO:0000256" key="1">
    <source>
        <dbReference type="SAM" id="Phobius"/>
    </source>
</evidence>
<evidence type="ECO:0000313" key="3">
    <source>
        <dbReference type="Proteomes" id="UP000823388"/>
    </source>
</evidence>
<organism evidence="2 3">
    <name type="scientific">Panicum virgatum</name>
    <name type="common">Blackwell switchgrass</name>
    <dbReference type="NCBI Taxonomy" id="38727"/>
    <lineage>
        <taxon>Eukaryota</taxon>
        <taxon>Viridiplantae</taxon>
        <taxon>Streptophyta</taxon>
        <taxon>Embryophyta</taxon>
        <taxon>Tracheophyta</taxon>
        <taxon>Spermatophyta</taxon>
        <taxon>Magnoliopsida</taxon>
        <taxon>Liliopsida</taxon>
        <taxon>Poales</taxon>
        <taxon>Poaceae</taxon>
        <taxon>PACMAD clade</taxon>
        <taxon>Panicoideae</taxon>
        <taxon>Panicodae</taxon>
        <taxon>Paniceae</taxon>
        <taxon>Panicinae</taxon>
        <taxon>Panicum</taxon>
        <taxon>Panicum sect. Hiantes</taxon>
    </lineage>
</organism>
<reference evidence="2" key="1">
    <citation type="submission" date="2020-05" db="EMBL/GenBank/DDBJ databases">
        <title>WGS assembly of Panicum virgatum.</title>
        <authorList>
            <person name="Lovell J.T."/>
            <person name="Jenkins J."/>
            <person name="Shu S."/>
            <person name="Juenger T.E."/>
            <person name="Schmutz J."/>
        </authorList>
    </citation>
    <scope>NUCLEOTIDE SEQUENCE</scope>
    <source>
        <strain evidence="2">AP13</strain>
    </source>
</reference>
<proteinExistence type="predicted"/>
<keyword evidence="3" id="KW-1185">Reference proteome</keyword>
<name>A0A8T0SLT1_PANVG</name>
<comment type="caution">
    <text evidence="2">The sequence shown here is derived from an EMBL/GenBank/DDBJ whole genome shotgun (WGS) entry which is preliminary data.</text>
</comment>
<keyword evidence="1" id="KW-1133">Transmembrane helix</keyword>
<keyword evidence="1" id="KW-0472">Membrane</keyword>
<gene>
    <name evidence="2" type="ORF">PVAP13_5KG309677</name>
</gene>
<dbReference type="EMBL" id="CM029045">
    <property type="protein sequence ID" value="KAG2597988.1"/>
    <property type="molecule type" value="Genomic_DNA"/>
</dbReference>
<evidence type="ECO:0000313" key="2">
    <source>
        <dbReference type="EMBL" id="KAG2597988.1"/>
    </source>
</evidence>
<accession>A0A8T0SLT1</accession>
<feature type="transmembrane region" description="Helical" evidence="1">
    <location>
        <begin position="33"/>
        <end position="54"/>
    </location>
</feature>
<keyword evidence="1" id="KW-0812">Transmembrane</keyword>